<protein>
    <recommendedName>
        <fullName evidence="3">Mab-21-like nucleotidyltransferase domain-containing protein</fullName>
    </recommendedName>
</protein>
<evidence type="ECO:0000313" key="2">
    <source>
        <dbReference type="Proteomes" id="UP000828390"/>
    </source>
</evidence>
<name>A0A9D4HVK5_DREPO</name>
<dbReference type="EMBL" id="JAIWYP010000011">
    <property type="protein sequence ID" value="KAH3734409.1"/>
    <property type="molecule type" value="Genomic_DNA"/>
</dbReference>
<reference evidence="1" key="2">
    <citation type="submission" date="2020-11" db="EMBL/GenBank/DDBJ databases">
        <authorList>
            <person name="McCartney M.A."/>
            <person name="Auch B."/>
            <person name="Kono T."/>
            <person name="Mallez S."/>
            <person name="Becker A."/>
            <person name="Gohl D.M."/>
            <person name="Silverstein K.A.T."/>
            <person name="Koren S."/>
            <person name="Bechman K.B."/>
            <person name="Herman A."/>
            <person name="Abrahante J.E."/>
            <person name="Garbe J."/>
        </authorList>
    </citation>
    <scope>NUCLEOTIDE SEQUENCE</scope>
    <source>
        <strain evidence="1">Duluth1</strain>
        <tissue evidence="1">Whole animal</tissue>
    </source>
</reference>
<dbReference type="AlphaFoldDB" id="A0A9D4HVK5"/>
<sequence>MAAKKLDDSKVSSSSKQSFSNLVEQKVLSLRRNVISERAEKIAEVVYRSVKVILEKVRELEPRFTVSEILKVGSYFEGTKINEILVDEFDFLVVIKELSQPGAIHINKEPDVSFKGALHSEPGLVQIKLQDDDLKMKWGKYVVDDFLECFQQASLDY</sequence>
<evidence type="ECO:0008006" key="3">
    <source>
        <dbReference type="Google" id="ProtNLM"/>
    </source>
</evidence>
<organism evidence="1 2">
    <name type="scientific">Dreissena polymorpha</name>
    <name type="common">Zebra mussel</name>
    <name type="synonym">Mytilus polymorpha</name>
    <dbReference type="NCBI Taxonomy" id="45954"/>
    <lineage>
        <taxon>Eukaryota</taxon>
        <taxon>Metazoa</taxon>
        <taxon>Spiralia</taxon>
        <taxon>Lophotrochozoa</taxon>
        <taxon>Mollusca</taxon>
        <taxon>Bivalvia</taxon>
        <taxon>Autobranchia</taxon>
        <taxon>Heteroconchia</taxon>
        <taxon>Euheterodonta</taxon>
        <taxon>Imparidentia</taxon>
        <taxon>Neoheterodontei</taxon>
        <taxon>Myida</taxon>
        <taxon>Dreissenoidea</taxon>
        <taxon>Dreissenidae</taxon>
        <taxon>Dreissena</taxon>
    </lineage>
</organism>
<comment type="caution">
    <text evidence="1">The sequence shown here is derived from an EMBL/GenBank/DDBJ whole genome shotgun (WGS) entry which is preliminary data.</text>
</comment>
<proteinExistence type="predicted"/>
<gene>
    <name evidence="1" type="ORF">DPMN_040849</name>
</gene>
<keyword evidence="2" id="KW-1185">Reference proteome</keyword>
<dbReference type="Proteomes" id="UP000828390">
    <property type="component" value="Unassembled WGS sequence"/>
</dbReference>
<reference evidence="1" key="1">
    <citation type="journal article" date="2019" name="bioRxiv">
        <title>The Genome of the Zebra Mussel, Dreissena polymorpha: A Resource for Invasive Species Research.</title>
        <authorList>
            <person name="McCartney M.A."/>
            <person name="Auch B."/>
            <person name="Kono T."/>
            <person name="Mallez S."/>
            <person name="Zhang Y."/>
            <person name="Obille A."/>
            <person name="Becker A."/>
            <person name="Abrahante J.E."/>
            <person name="Garbe J."/>
            <person name="Badalamenti J.P."/>
            <person name="Herman A."/>
            <person name="Mangelson H."/>
            <person name="Liachko I."/>
            <person name="Sullivan S."/>
            <person name="Sone E.D."/>
            <person name="Koren S."/>
            <person name="Silverstein K.A.T."/>
            <person name="Beckman K.B."/>
            <person name="Gohl D.M."/>
        </authorList>
    </citation>
    <scope>NUCLEOTIDE SEQUENCE</scope>
    <source>
        <strain evidence="1">Duluth1</strain>
        <tissue evidence="1">Whole animal</tissue>
    </source>
</reference>
<dbReference type="Gene3D" id="3.30.460.90">
    <property type="match status" value="1"/>
</dbReference>
<accession>A0A9D4HVK5</accession>
<evidence type="ECO:0000313" key="1">
    <source>
        <dbReference type="EMBL" id="KAH3734409.1"/>
    </source>
</evidence>